<accession>A0A1Y2FMQ4</accession>
<evidence type="ECO:0000313" key="2">
    <source>
        <dbReference type="EMBL" id="ORY84634.1"/>
    </source>
</evidence>
<organism evidence="2 3">
    <name type="scientific">Leucosporidium creatinivorum</name>
    <dbReference type="NCBI Taxonomy" id="106004"/>
    <lineage>
        <taxon>Eukaryota</taxon>
        <taxon>Fungi</taxon>
        <taxon>Dikarya</taxon>
        <taxon>Basidiomycota</taxon>
        <taxon>Pucciniomycotina</taxon>
        <taxon>Microbotryomycetes</taxon>
        <taxon>Leucosporidiales</taxon>
        <taxon>Leucosporidium</taxon>
    </lineage>
</organism>
<feature type="coiled-coil region" evidence="1">
    <location>
        <begin position="91"/>
        <end position="138"/>
    </location>
</feature>
<dbReference type="Proteomes" id="UP000193467">
    <property type="component" value="Unassembled WGS sequence"/>
</dbReference>
<comment type="caution">
    <text evidence="2">The sequence shown here is derived from an EMBL/GenBank/DDBJ whole genome shotgun (WGS) entry which is preliminary data.</text>
</comment>
<keyword evidence="1" id="KW-0175">Coiled coil</keyword>
<protein>
    <submittedName>
        <fullName evidence="2">Uncharacterized protein</fullName>
    </submittedName>
</protein>
<evidence type="ECO:0000313" key="3">
    <source>
        <dbReference type="Proteomes" id="UP000193467"/>
    </source>
</evidence>
<dbReference type="InParanoid" id="A0A1Y2FMQ4"/>
<evidence type="ECO:0000256" key="1">
    <source>
        <dbReference type="SAM" id="Coils"/>
    </source>
</evidence>
<name>A0A1Y2FMQ4_9BASI</name>
<sequence>MASRSLLPVSKRFYKQLYIPSHPPLRLPARSSHFSALSLFRVTPRSVDADPIVNMLEETSQGPEAELEESSKPPELLEGRKCLARHQVVESDEKERRRADEKRRAKLAEKLYECERRVDSAENEVNDAYSKLRWLEREKERLGTWERVSGVEDSSELVHEQLSEHAEATLSILARRTGLSRQEILLGMIWLAPSAYYPRDSPEPYLDEWFGPLGGLAEGPTILQGFRIALADSDWTSLALLHTLWWTVLDWMLPSRSTDDDVIDREAAPPFRARKKRTSSIMHLLEKERGADGEYIVKRKKEGWGSSR</sequence>
<dbReference type="AlphaFoldDB" id="A0A1Y2FMQ4"/>
<gene>
    <name evidence="2" type="ORF">BCR35DRAFT_302931</name>
</gene>
<reference evidence="2 3" key="1">
    <citation type="submission" date="2016-07" db="EMBL/GenBank/DDBJ databases">
        <title>Pervasive Adenine N6-methylation of Active Genes in Fungi.</title>
        <authorList>
            <consortium name="DOE Joint Genome Institute"/>
            <person name="Mondo S.J."/>
            <person name="Dannebaum R.O."/>
            <person name="Kuo R.C."/>
            <person name="Labutti K."/>
            <person name="Haridas S."/>
            <person name="Kuo A."/>
            <person name="Salamov A."/>
            <person name="Ahrendt S.R."/>
            <person name="Lipzen A."/>
            <person name="Sullivan W."/>
            <person name="Andreopoulos W.B."/>
            <person name="Clum A."/>
            <person name="Lindquist E."/>
            <person name="Daum C."/>
            <person name="Ramamoorthy G.K."/>
            <person name="Gryganskyi A."/>
            <person name="Culley D."/>
            <person name="Magnuson J.K."/>
            <person name="James T.Y."/>
            <person name="O'Malley M.A."/>
            <person name="Stajich J.E."/>
            <person name="Spatafora J.W."/>
            <person name="Visel A."/>
            <person name="Grigoriev I.V."/>
        </authorList>
    </citation>
    <scope>NUCLEOTIDE SEQUENCE [LARGE SCALE GENOMIC DNA]</scope>
    <source>
        <strain evidence="2 3">62-1032</strain>
    </source>
</reference>
<keyword evidence="3" id="KW-1185">Reference proteome</keyword>
<dbReference type="EMBL" id="MCGR01000017">
    <property type="protein sequence ID" value="ORY84634.1"/>
    <property type="molecule type" value="Genomic_DNA"/>
</dbReference>
<proteinExistence type="predicted"/>